<dbReference type="GO" id="GO:0005829">
    <property type="term" value="C:cytosol"/>
    <property type="evidence" value="ECO:0007669"/>
    <property type="project" value="TreeGrafter"/>
</dbReference>
<proteinExistence type="inferred from homology"/>
<dbReference type="GO" id="GO:0008865">
    <property type="term" value="F:fructokinase activity"/>
    <property type="evidence" value="ECO:0007669"/>
    <property type="project" value="TreeGrafter"/>
</dbReference>
<evidence type="ECO:0000313" key="10">
    <source>
        <dbReference type="EMBL" id="KAK4195412.1"/>
    </source>
</evidence>
<evidence type="ECO:0000256" key="4">
    <source>
        <dbReference type="ARBA" id="ARBA00022777"/>
    </source>
</evidence>
<feature type="chain" id="PRO_5042923933" description="Phosphotransferase" evidence="7">
    <location>
        <begin position="22"/>
        <end position="545"/>
    </location>
</feature>
<dbReference type="SUPFAM" id="SSF53067">
    <property type="entry name" value="Actin-like ATPase domain"/>
    <property type="match status" value="2"/>
</dbReference>
<dbReference type="Gene3D" id="3.30.420.40">
    <property type="match status" value="1"/>
</dbReference>
<accession>A0AAN7AR40</accession>
<dbReference type="InterPro" id="IPR022672">
    <property type="entry name" value="Hexokinase_N"/>
</dbReference>
<feature type="signal peptide" evidence="7">
    <location>
        <begin position="1"/>
        <end position="21"/>
    </location>
</feature>
<name>A0AAN7AR40_9PEZI</name>
<reference evidence="10" key="1">
    <citation type="journal article" date="2023" name="Mol. Phylogenet. Evol.">
        <title>Genome-scale phylogeny and comparative genomics of the fungal order Sordariales.</title>
        <authorList>
            <person name="Hensen N."/>
            <person name="Bonometti L."/>
            <person name="Westerberg I."/>
            <person name="Brannstrom I.O."/>
            <person name="Guillou S."/>
            <person name="Cros-Aarteil S."/>
            <person name="Calhoun S."/>
            <person name="Haridas S."/>
            <person name="Kuo A."/>
            <person name="Mondo S."/>
            <person name="Pangilinan J."/>
            <person name="Riley R."/>
            <person name="LaButti K."/>
            <person name="Andreopoulos B."/>
            <person name="Lipzen A."/>
            <person name="Chen C."/>
            <person name="Yan M."/>
            <person name="Daum C."/>
            <person name="Ng V."/>
            <person name="Clum A."/>
            <person name="Steindorff A."/>
            <person name="Ohm R.A."/>
            <person name="Martin F."/>
            <person name="Silar P."/>
            <person name="Natvig D.O."/>
            <person name="Lalanne C."/>
            <person name="Gautier V."/>
            <person name="Ament-Velasquez S.L."/>
            <person name="Kruys A."/>
            <person name="Hutchinson M.I."/>
            <person name="Powell A.J."/>
            <person name="Barry K."/>
            <person name="Miller A.N."/>
            <person name="Grigoriev I.V."/>
            <person name="Debuchy R."/>
            <person name="Gladieux P."/>
            <person name="Hiltunen Thoren M."/>
            <person name="Johannesson H."/>
        </authorList>
    </citation>
    <scope>NUCLEOTIDE SEQUENCE</scope>
    <source>
        <strain evidence="10">CBS 315.58</strain>
    </source>
</reference>
<evidence type="ECO:0000256" key="1">
    <source>
        <dbReference type="ARBA" id="ARBA00009225"/>
    </source>
</evidence>
<keyword evidence="3 6" id="KW-0547">Nucleotide-binding</keyword>
<evidence type="ECO:0000256" key="7">
    <source>
        <dbReference type="SAM" id="SignalP"/>
    </source>
</evidence>
<dbReference type="CDD" id="cd24000">
    <property type="entry name" value="ASKHA_NBD_HK"/>
    <property type="match status" value="1"/>
</dbReference>
<sequence>MQLSQINLFLIFSCISTMASLRDLIKAAIKSLLKGPSFFHAFLAFWTSLSTPSPSNPREAAQPPRKNDPESIAKFLAEVESLLLEPTKPDRLRGLSRGLKHEFREALLSNPACMLPSYHTELPTGNETGQYLAVDVGGSTLRVALVTLKGRNPSTGCPESHIVSMDTFDIDNAIRNLKGIAFFDWMADKINQTVTAQDPKIGRSPENPLSLALSWSFPIEQPTPSTFLLLPMGKSFHAADGLIGQNLSSILTQSSLPYSLHLSLSVVVNDSTSTLLSAAYSHPTTTTLALILGTGVNISAHLPLATISTEKHPPSITATNSSSSATHVIVNTELGMFHPLPSPSGLTRWDLALRHNHPRPDFQPLEHLVSGLYLGEICRWVLLEAIKKVGLFGGVIPPSLKTHYSLDTKALSLLQADSSPTLTPSLSLFHTLHPSPIPATPTDLQFLRSVASFVTQRSASIVAASLHALHEIDVEDSPYHQSPPPEIIKTIAYAGSVVEHYPNYLSNLQSYLDQLSLNTPTHFKLVPAKESSVLGAAVALACLDT</sequence>
<evidence type="ECO:0000259" key="9">
    <source>
        <dbReference type="Pfam" id="PF03727"/>
    </source>
</evidence>
<dbReference type="EMBL" id="MU864014">
    <property type="protein sequence ID" value="KAK4195412.1"/>
    <property type="molecule type" value="Genomic_DNA"/>
</dbReference>
<keyword evidence="6" id="KW-0324">Glycolysis</keyword>
<dbReference type="GO" id="GO:0005739">
    <property type="term" value="C:mitochondrion"/>
    <property type="evidence" value="ECO:0007669"/>
    <property type="project" value="TreeGrafter"/>
</dbReference>
<dbReference type="PANTHER" id="PTHR19443:SF24">
    <property type="entry name" value="PHOSPHOTRANSFERASE"/>
    <property type="match status" value="1"/>
</dbReference>
<keyword evidence="5 6" id="KW-0067">ATP-binding</keyword>
<dbReference type="PROSITE" id="PS51748">
    <property type="entry name" value="HEXOKINASE_2"/>
    <property type="match status" value="1"/>
</dbReference>
<dbReference type="EC" id="2.7.1.-" evidence="6"/>
<dbReference type="InterPro" id="IPR001312">
    <property type="entry name" value="Hexokinase"/>
</dbReference>
<evidence type="ECO:0000256" key="6">
    <source>
        <dbReference type="RuleBase" id="RU362007"/>
    </source>
</evidence>
<comment type="caution">
    <text evidence="10">The sequence shown here is derived from an EMBL/GenBank/DDBJ whole genome shotgun (WGS) entry which is preliminary data.</text>
</comment>
<evidence type="ECO:0000313" key="11">
    <source>
        <dbReference type="Proteomes" id="UP001303160"/>
    </source>
</evidence>
<evidence type="ECO:0000256" key="2">
    <source>
        <dbReference type="ARBA" id="ARBA00022679"/>
    </source>
</evidence>
<keyword evidence="11" id="KW-1185">Reference proteome</keyword>
<protein>
    <recommendedName>
        <fullName evidence="6">Phosphotransferase</fullName>
        <ecNumber evidence="6">2.7.1.-</ecNumber>
    </recommendedName>
</protein>
<evidence type="ECO:0000256" key="5">
    <source>
        <dbReference type="ARBA" id="ARBA00022840"/>
    </source>
</evidence>
<dbReference type="GO" id="GO:0004340">
    <property type="term" value="F:glucokinase activity"/>
    <property type="evidence" value="ECO:0007669"/>
    <property type="project" value="TreeGrafter"/>
</dbReference>
<dbReference type="GO" id="GO:0005524">
    <property type="term" value="F:ATP binding"/>
    <property type="evidence" value="ECO:0007669"/>
    <property type="project" value="UniProtKB-UniRule"/>
</dbReference>
<evidence type="ECO:0000256" key="3">
    <source>
        <dbReference type="ARBA" id="ARBA00022741"/>
    </source>
</evidence>
<dbReference type="Gene3D" id="3.40.367.20">
    <property type="match status" value="1"/>
</dbReference>
<dbReference type="PANTHER" id="PTHR19443">
    <property type="entry name" value="HEXOKINASE"/>
    <property type="match status" value="1"/>
</dbReference>
<dbReference type="PRINTS" id="PR00475">
    <property type="entry name" value="HEXOKINASE"/>
</dbReference>
<keyword evidence="2 6" id="KW-0808">Transferase</keyword>
<gene>
    <name evidence="10" type="ORF">QBC40DRAFT_236593</name>
</gene>
<keyword evidence="7" id="KW-0732">Signal</keyword>
<dbReference type="InterPro" id="IPR043129">
    <property type="entry name" value="ATPase_NBD"/>
</dbReference>
<dbReference type="GO" id="GO:0001678">
    <property type="term" value="P:intracellular glucose homeostasis"/>
    <property type="evidence" value="ECO:0007669"/>
    <property type="project" value="InterPro"/>
</dbReference>
<evidence type="ECO:0000259" key="8">
    <source>
        <dbReference type="Pfam" id="PF00349"/>
    </source>
</evidence>
<dbReference type="Pfam" id="PF03727">
    <property type="entry name" value="Hexokinase_2"/>
    <property type="match status" value="1"/>
</dbReference>
<dbReference type="GO" id="GO:0006096">
    <property type="term" value="P:glycolytic process"/>
    <property type="evidence" value="ECO:0007669"/>
    <property type="project" value="UniProtKB-KW"/>
</dbReference>
<organism evidence="10 11">
    <name type="scientific">Triangularia verruculosa</name>
    <dbReference type="NCBI Taxonomy" id="2587418"/>
    <lineage>
        <taxon>Eukaryota</taxon>
        <taxon>Fungi</taxon>
        <taxon>Dikarya</taxon>
        <taxon>Ascomycota</taxon>
        <taxon>Pezizomycotina</taxon>
        <taxon>Sordariomycetes</taxon>
        <taxon>Sordariomycetidae</taxon>
        <taxon>Sordariales</taxon>
        <taxon>Podosporaceae</taxon>
        <taxon>Triangularia</taxon>
    </lineage>
</organism>
<dbReference type="GO" id="GO:0006006">
    <property type="term" value="P:glucose metabolic process"/>
    <property type="evidence" value="ECO:0007669"/>
    <property type="project" value="TreeGrafter"/>
</dbReference>
<dbReference type="Pfam" id="PF00349">
    <property type="entry name" value="Hexokinase_1"/>
    <property type="match status" value="1"/>
</dbReference>
<comment type="similarity">
    <text evidence="1 6">Belongs to the hexokinase family.</text>
</comment>
<feature type="domain" description="Hexokinase C-terminal" evidence="9">
    <location>
        <begin position="288"/>
        <end position="542"/>
    </location>
</feature>
<feature type="domain" description="Hexokinase N-terminal" evidence="8">
    <location>
        <begin position="88"/>
        <end position="280"/>
    </location>
</feature>
<keyword evidence="4 6" id="KW-0418">Kinase</keyword>
<dbReference type="Proteomes" id="UP001303160">
    <property type="component" value="Unassembled WGS sequence"/>
</dbReference>
<reference evidence="10" key="2">
    <citation type="submission" date="2023-05" db="EMBL/GenBank/DDBJ databases">
        <authorList>
            <consortium name="Lawrence Berkeley National Laboratory"/>
            <person name="Steindorff A."/>
            <person name="Hensen N."/>
            <person name="Bonometti L."/>
            <person name="Westerberg I."/>
            <person name="Brannstrom I.O."/>
            <person name="Guillou S."/>
            <person name="Cros-Aarteil S."/>
            <person name="Calhoun S."/>
            <person name="Haridas S."/>
            <person name="Kuo A."/>
            <person name="Mondo S."/>
            <person name="Pangilinan J."/>
            <person name="Riley R."/>
            <person name="Labutti K."/>
            <person name="Andreopoulos B."/>
            <person name="Lipzen A."/>
            <person name="Chen C."/>
            <person name="Yanf M."/>
            <person name="Daum C."/>
            <person name="Ng V."/>
            <person name="Clum A."/>
            <person name="Ohm R."/>
            <person name="Martin F."/>
            <person name="Silar P."/>
            <person name="Natvig D."/>
            <person name="Lalanne C."/>
            <person name="Gautier V."/>
            <person name="Ament-Velasquez S.L."/>
            <person name="Kruys A."/>
            <person name="Hutchinson M.I."/>
            <person name="Powell A.J."/>
            <person name="Barry K."/>
            <person name="Miller A.N."/>
            <person name="Grigoriev I.V."/>
            <person name="Debuchy R."/>
            <person name="Gladieux P."/>
            <person name="Thoren M.H."/>
            <person name="Johannesson H."/>
        </authorList>
    </citation>
    <scope>NUCLEOTIDE SEQUENCE</scope>
    <source>
        <strain evidence="10">CBS 315.58</strain>
    </source>
</reference>
<dbReference type="AlphaFoldDB" id="A0AAN7AR40"/>
<dbReference type="GO" id="GO:0005536">
    <property type="term" value="F:D-glucose binding"/>
    <property type="evidence" value="ECO:0007669"/>
    <property type="project" value="InterPro"/>
</dbReference>
<dbReference type="GO" id="GO:0006013">
    <property type="term" value="P:mannose metabolic process"/>
    <property type="evidence" value="ECO:0007669"/>
    <property type="project" value="TreeGrafter"/>
</dbReference>
<dbReference type="GO" id="GO:0019158">
    <property type="term" value="F:mannokinase activity"/>
    <property type="evidence" value="ECO:0007669"/>
    <property type="project" value="TreeGrafter"/>
</dbReference>
<dbReference type="InterPro" id="IPR022673">
    <property type="entry name" value="Hexokinase_C"/>
</dbReference>